<proteinExistence type="predicted"/>
<accession>A0AAP6RVQ2</accession>
<dbReference type="Proteomes" id="UP000266633">
    <property type="component" value="Unassembled WGS sequence"/>
</dbReference>
<protein>
    <submittedName>
        <fullName evidence="1">Uncharacterized protein</fullName>
    </submittedName>
</protein>
<dbReference type="AlphaFoldDB" id="A0AAP6RVQ2"/>
<dbReference type="EMBL" id="QESZ01000004">
    <property type="protein sequence ID" value="PWD75071.1"/>
    <property type="molecule type" value="Genomic_DNA"/>
</dbReference>
<organism evidence="1 3">
    <name type="scientific">Dickeya dianthicola</name>
    <dbReference type="NCBI Taxonomy" id="204039"/>
    <lineage>
        <taxon>Bacteria</taxon>
        <taxon>Pseudomonadati</taxon>
        <taxon>Pseudomonadota</taxon>
        <taxon>Gammaproteobacteria</taxon>
        <taxon>Enterobacterales</taxon>
        <taxon>Pectobacteriaceae</taxon>
        <taxon>Dickeya</taxon>
    </lineage>
</organism>
<evidence type="ECO:0000313" key="1">
    <source>
        <dbReference type="EMBL" id="PWD75071.1"/>
    </source>
</evidence>
<evidence type="ECO:0000313" key="4">
    <source>
        <dbReference type="Proteomes" id="UP000266633"/>
    </source>
</evidence>
<evidence type="ECO:0000313" key="2">
    <source>
        <dbReference type="EMBL" id="RJL75578.1"/>
    </source>
</evidence>
<keyword evidence="4" id="KW-1185">Reference proteome</keyword>
<comment type="caution">
    <text evidence="1">The sequence shown here is derived from an EMBL/GenBank/DDBJ whole genome shotgun (WGS) entry which is preliminary data.</text>
</comment>
<dbReference type="Proteomes" id="UP000245055">
    <property type="component" value="Unassembled WGS sequence"/>
</dbReference>
<evidence type="ECO:0000313" key="3">
    <source>
        <dbReference type="Proteomes" id="UP000245055"/>
    </source>
</evidence>
<name>A0AAP6RVQ2_9GAMM</name>
<reference evidence="1 3" key="1">
    <citation type="submission" date="2018-05" db="EMBL/GenBank/DDBJ databases">
        <title>Genomic diversity of pathogens causing Blackleg of Potato in Pakistan.</title>
        <authorList>
            <person name="Sarfraz S."/>
            <person name="Riaz K."/>
            <person name="Oulghazi S."/>
            <person name="Cigna J."/>
            <person name="Sahi S.T."/>
            <person name="Khan S.H."/>
            <person name="Hameed A."/>
            <person name="Faure D."/>
        </authorList>
    </citation>
    <scope>NUCLEOTIDE SEQUENCE [LARGE SCALE GENOMIC DNA]</scope>
    <source>
        <strain evidence="1 3">SS70</strain>
    </source>
</reference>
<dbReference type="EMBL" id="QZDO01000015">
    <property type="protein sequence ID" value="RJL75578.1"/>
    <property type="molecule type" value="Genomic_DNA"/>
</dbReference>
<dbReference type="GeneID" id="49320323"/>
<reference evidence="2 4" key="2">
    <citation type="submission" date="2018-09" db="EMBL/GenBank/DDBJ databases">
        <title>Phylogenetic diversity of Pectobacterium and Dickeya strains causing blackleg disease of potato in Morocco.</title>
        <authorList>
            <person name="Oulghazi S."/>
            <person name="Moumni M."/>
            <person name="Faure D."/>
        </authorList>
    </citation>
    <scope>NUCLEOTIDE SEQUENCE [LARGE SCALE GENOMIC DNA]</scope>
    <source>
        <strain evidence="2 4">S4.16.03.LID</strain>
    </source>
</reference>
<gene>
    <name evidence="2" type="ORF">D5077_04665</name>
    <name evidence="1" type="ORF">DF213_02825</name>
</gene>
<sequence length="244" mass="26838">MTGTESDNEVHLDFDCANSKEIIPVGNGVKDSHGFAVKDIVLYLLLYHASLEEKKILAHILRQKSSASISKEETCAITLTHELQLMGGDSIANMTRGHGVCYREILYDAAMKLEISNPELFGFVSLEETIFNKVISLIKNSLDSSSKEERNKYSDILSGLDLGGGIDGMTIHTELSLKSFVLISDFIAKNVTIGAASLLNLSVNAFSGPAFSVTIPSIMLLHYIRKRISLEFGEGFLFQCYSDF</sequence>
<dbReference type="RefSeq" id="WP_024108129.1">
    <property type="nucleotide sequence ID" value="NZ_CP031560.1"/>
</dbReference>